<dbReference type="Proteomes" id="UP000279833">
    <property type="component" value="Unassembled WGS sequence"/>
</dbReference>
<accession>A0A183JZQ1</accession>
<gene>
    <name evidence="1" type="ORF">SCUD_LOCUS8209</name>
</gene>
<reference evidence="3" key="1">
    <citation type="submission" date="2016-06" db="UniProtKB">
        <authorList>
            <consortium name="WormBaseParasite"/>
        </authorList>
    </citation>
    <scope>IDENTIFICATION</scope>
</reference>
<protein>
    <submittedName>
        <fullName evidence="1 3">Uncharacterized protein</fullName>
    </submittedName>
</protein>
<organism evidence="3">
    <name type="scientific">Schistosoma curassoni</name>
    <dbReference type="NCBI Taxonomy" id="6186"/>
    <lineage>
        <taxon>Eukaryota</taxon>
        <taxon>Metazoa</taxon>
        <taxon>Spiralia</taxon>
        <taxon>Lophotrochozoa</taxon>
        <taxon>Platyhelminthes</taxon>
        <taxon>Trematoda</taxon>
        <taxon>Digenea</taxon>
        <taxon>Strigeidida</taxon>
        <taxon>Schistosomatoidea</taxon>
        <taxon>Schistosomatidae</taxon>
        <taxon>Schistosoma</taxon>
    </lineage>
</organism>
<sequence>MIIIGTYVKNIMDTSTRLLKQSGIASKITSINIILPSNSVLDKSFQLFTVVIPSSHLYRQFQKISVPSSSSSSSFPLSSQVINCFVILFDNFLNACFNNNNNNYNNLFSNNSLLH</sequence>
<evidence type="ECO:0000313" key="1">
    <source>
        <dbReference type="EMBL" id="VDP29743.1"/>
    </source>
</evidence>
<evidence type="ECO:0000313" key="3">
    <source>
        <dbReference type="WBParaSite" id="SCUD_0000820901-mRNA-1"/>
    </source>
</evidence>
<reference evidence="1 2" key="2">
    <citation type="submission" date="2018-11" db="EMBL/GenBank/DDBJ databases">
        <authorList>
            <consortium name="Pathogen Informatics"/>
        </authorList>
    </citation>
    <scope>NUCLEOTIDE SEQUENCE [LARGE SCALE GENOMIC DNA]</scope>
    <source>
        <strain evidence="1">Dakar</strain>
        <strain evidence="2">Dakar, Senegal</strain>
    </source>
</reference>
<keyword evidence="2" id="KW-1185">Reference proteome</keyword>
<name>A0A183JZQ1_9TREM</name>
<dbReference type="WBParaSite" id="SCUD_0000820901-mRNA-1">
    <property type="protein sequence ID" value="SCUD_0000820901-mRNA-1"/>
    <property type="gene ID" value="SCUD_0000820901"/>
</dbReference>
<dbReference type="AlphaFoldDB" id="A0A183JZQ1"/>
<dbReference type="EMBL" id="UZAK01032647">
    <property type="protein sequence ID" value="VDP29743.1"/>
    <property type="molecule type" value="Genomic_DNA"/>
</dbReference>
<proteinExistence type="predicted"/>
<evidence type="ECO:0000313" key="2">
    <source>
        <dbReference type="Proteomes" id="UP000279833"/>
    </source>
</evidence>